<reference evidence="1 2" key="1">
    <citation type="submission" date="2020-08" db="EMBL/GenBank/DDBJ databases">
        <title>A novel species.</title>
        <authorList>
            <person name="Gao J."/>
        </authorList>
    </citation>
    <scope>NUCLEOTIDE SEQUENCE [LARGE SCALE GENOMIC DNA]</scope>
    <source>
        <strain evidence="1 2">CRXT-G-22</strain>
    </source>
</reference>
<evidence type="ECO:0000313" key="1">
    <source>
        <dbReference type="EMBL" id="QNP70525.1"/>
    </source>
</evidence>
<protein>
    <submittedName>
        <fullName evidence="1">Uncharacterized protein</fullName>
    </submittedName>
</protein>
<dbReference type="InterPro" id="IPR011990">
    <property type="entry name" value="TPR-like_helical_dom_sf"/>
</dbReference>
<dbReference type="Gene3D" id="1.25.40.10">
    <property type="entry name" value="Tetratricopeptide repeat domain"/>
    <property type="match status" value="1"/>
</dbReference>
<dbReference type="AlphaFoldDB" id="A0A7H0ICK9"/>
<dbReference type="Proteomes" id="UP000516052">
    <property type="component" value="Chromosome"/>
</dbReference>
<keyword evidence="2" id="KW-1185">Reference proteome</keyword>
<organism evidence="1 2">
    <name type="scientific">Streptomyces roseirectus</name>
    <dbReference type="NCBI Taxonomy" id="2768066"/>
    <lineage>
        <taxon>Bacteria</taxon>
        <taxon>Bacillati</taxon>
        <taxon>Actinomycetota</taxon>
        <taxon>Actinomycetes</taxon>
        <taxon>Kitasatosporales</taxon>
        <taxon>Streptomycetaceae</taxon>
        <taxon>Streptomyces</taxon>
    </lineage>
</organism>
<accession>A0A7H0ICK9</accession>
<sequence length="730" mass="80239">MDGEELVRRRFVVLEGELSDVRLPAGATVIRVEDIGVSEPPEVTLLRLLGAEGLRGRVGEEEMEQLVGSGAEFTERVVELCERVLRGAPEDTVLLFDGARRPLIDVVRALAERTGVAVLAVIAPAPRLLGPVQADRPRTLAVLVATGPLFLPFGLFHGSLMSSALELLDADLAYVVDDDGIRLRGAAAEVVRGRPSEGVRAQTIAVLTELLRTLGPGSVDRYPWTYVQLAGRLHALSRSNETKTLIRSLAEELERGRRTLELTALRRYAGSPPVAVPRLSLAMEKRERGQLRAAEAQLSAIPERRPADGWLLHTRAAVACDKGDLRGVGPLLRRAIEAHQVAGDLRGEAWAMLHYGRWRLLSGDFDEGEKVIDAARVAFQDAADFAGVTWAETEQQRLALLLAVSGLGGSVTRPREQPPSSMRSRRAHAWHALFHSVAHGSHQGLWARYITPDLLCVAWVNHCRALRLWPSSTRRASDLVDGSISELSKNLTEFTRLGCPHGEAWTSLELAVRTSLPNSFANARTRFADIGDEAGLAWTTLAQALANNEDPPPEALRELARRYSPALLAATEWPWEHGRFRIPFAARLMIPEPRYEHAELRLPTTESHVRLTLHDDTVPTRLTLQVIPGPRHPWSTAPTLPWLSARATPLTPADVEPEHAVTVRPGPADDTDAGAEFRFTPRRPGRHRVRFTVEHQLTGTVLQEVETEFDVTDTTAAGLTGTTPTALRRP</sequence>
<dbReference type="RefSeq" id="WP_187747536.1">
    <property type="nucleotide sequence ID" value="NZ_CP060828.1"/>
</dbReference>
<gene>
    <name evidence="1" type="ORF">IAG44_14465</name>
</gene>
<proteinExistence type="predicted"/>
<dbReference type="EMBL" id="CP060828">
    <property type="protein sequence ID" value="QNP70525.1"/>
    <property type="molecule type" value="Genomic_DNA"/>
</dbReference>
<dbReference type="KEGG" id="sroi:IAG44_14465"/>
<name>A0A7H0ICK9_9ACTN</name>
<dbReference type="SUPFAM" id="SSF48452">
    <property type="entry name" value="TPR-like"/>
    <property type="match status" value="1"/>
</dbReference>
<evidence type="ECO:0000313" key="2">
    <source>
        <dbReference type="Proteomes" id="UP000516052"/>
    </source>
</evidence>